<evidence type="ECO:0000259" key="8">
    <source>
        <dbReference type="PROSITE" id="PS50850"/>
    </source>
</evidence>
<dbReference type="CDD" id="cd17324">
    <property type="entry name" value="MFS_NepI_like"/>
    <property type="match status" value="1"/>
</dbReference>
<feature type="transmembrane region" description="Helical" evidence="7">
    <location>
        <begin position="269"/>
        <end position="292"/>
    </location>
</feature>
<dbReference type="InterPro" id="IPR050189">
    <property type="entry name" value="MFS_Efflux_Transporters"/>
</dbReference>
<evidence type="ECO:0000313" key="9">
    <source>
        <dbReference type="EMBL" id="KUO18763.1"/>
    </source>
</evidence>
<dbReference type="PANTHER" id="PTHR43124:SF10">
    <property type="entry name" value="PURINE EFFLUX PUMP PBUE"/>
    <property type="match status" value="1"/>
</dbReference>
<dbReference type="OrthoDB" id="9814237at2"/>
<dbReference type="InterPro" id="IPR020846">
    <property type="entry name" value="MFS_dom"/>
</dbReference>
<dbReference type="PROSITE" id="PS50850">
    <property type="entry name" value="MFS"/>
    <property type="match status" value="1"/>
</dbReference>
<keyword evidence="5 7" id="KW-0472">Membrane</keyword>
<gene>
    <name evidence="9" type="ORF">AQJ91_23080</name>
</gene>
<evidence type="ECO:0000313" key="10">
    <source>
        <dbReference type="Proteomes" id="UP000053260"/>
    </source>
</evidence>
<accession>A0A101UXQ1</accession>
<keyword evidence="3 7" id="KW-0812">Transmembrane</keyword>
<organism evidence="9 10">
    <name type="scientific">Streptomyces dysideae</name>
    <dbReference type="NCBI Taxonomy" id="909626"/>
    <lineage>
        <taxon>Bacteria</taxon>
        <taxon>Bacillati</taxon>
        <taxon>Actinomycetota</taxon>
        <taxon>Actinomycetes</taxon>
        <taxon>Kitasatosporales</taxon>
        <taxon>Streptomycetaceae</taxon>
        <taxon>Streptomyces</taxon>
    </lineage>
</organism>
<dbReference type="EMBL" id="LMXB01000058">
    <property type="protein sequence ID" value="KUO18763.1"/>
    <property type="molecule type" value="Genomic_DNA"/>
</dbReference>
<keyword evidence="2" id="KW-1003">Cell membrane</keyword>
<evidence type="ECO:0000256" key="3">
    <source>
        <dbReference type="ARBA" id="ARBA00022692"/>
    </source>
</evidence>
<name>A0A101UXQ1_9ACTN</name>
<feature type="transmembrane region" description="Helical" evidence="7">
    <location>
        <begin position="162"/>
        <end position="181"/>
    </location>
</feature>
<feature type="transmembrane region" description="Helical" evidence="7">
    <location>
        <begin position="330"/>
        <end position="358"/>
    </location>
</feature>
<dbReference type="InterPro" id="IPR011701">
    <property type="entry name" value="MFS"/>
</dbReference>
<feature type="transmembrane region" description="Helical" evidence="7">
    <location>
        <begin position="364"/>
        <end position="384"/>
    </location>
</feature>
<evidence type="ECO:0000256" key="5">
    <source>
        <dbReference type="ARBA" id="ARBA00023136"/>
    </source>
</evidence>
<evidence type="ECO:0000256" key="4">
    <source>
        <dbReference type="ARBA" id="ARBA00022989"/>
    </source>
</evidence>
<feature type="transmembrane region" description="Helical" evidence="7">
    <location>
        <begin position="96"/>
        <end position="122"/>
    </location>
</feature>
<comment type="subcellular location">
    <subcellularLocation>
        <location evidence="1">Cell membrane</location>
        <topology evidence="1">Multi-pass membrane protein</topology>
    </subcellularLocation>
</comment>
<protein>
    <recommendedName>
        <fullName evidence="8">Major facilitator superfamily (MFS) profile domain-containing protein</fullName>
    </recommendedName>
</protein>
<dbReference type="RefSeq" id="WP_067025001.1">
    <property type="nucleotide sequence ID" value="NZ_KQ949089.1"/>
</dbReference>
<feature type="transmembrane region" description="Helical" evidence="7">
    <location>
        <begin position="134"/>
        <end position="156"/>
    </location>
</feature>
<evidence type="ECO:0000256" key="1">
    <source>
        <dbReference type="ARBA" id="ARBA00004651"/>
    </source>
</evidence>
<keyword evidence="10" id="KW-1185">Reference proteome</keyword>
<dbReference type="GO" id="GO:0005886">
    <property type="term" value="C:plasma membrane"/>
    <property type="evidence" value="ECO:0007669"/>
    <property type="project" value="UniProtKB-SubCell"/>
</dbReference>
<feature type="transmembrane region" description="Helical" evidence="7">
    <location>
        <begin position="202"/>
        <end position="224"/>
    </location>
</feature>
<evidence type="ECO:0000256" key="6">
    <source>
        <dbReference type="SAM" id="MobiDB-lite"/>
    </source>
</evidence>
<dbReference type="Proteomes" id="UP000053260">
    <property type="component" value="Unassembled WGS sequence"/>
</dbReference>
<keyword evidence="4 7" id="KW-1133">Transmembrane helix</keyword>
<comment type="caution">
    <text evidence="9">The sequence shown here is derived from an EMBL/GenBank/DDBJ whole genome shotgun (WGS) entry which is preliminary data.</text>
</comment>
<sequence length="411" mass="40925">MSTRAWLILLAVGLFAIGTDGYVIAGLLPEMGRDLGVSNSDTGHLVSAFALAYAIGAPLLAVILGSLPRRLVLISSLTVFTLANVAAALVDSYGTMIVIRVLAGLAAAVFSPGAVAVVPSLVAAEQRGRALSTVSAGIAVSTAVGVPLGTLIGNAFGWRTTFLAVAALGALACLGLVLLLPPLPPNPPADLRTRMAASRTPGVASALCVTTLWIAGAFTLLTYLSPVLDEVGDVQGTTLSIWLAVYGLAAVTGNNLGGRAADRFPAPRLTVVTTTGLLASLALFGLLGSLGVHGATGAGLAIVGLITWGVFGWAFAPIQSHRLVQLAPESAGVVLSLNSSAIYIGISAGGFLGAAALAEGGAAAVGWAAAAVELLAVLASLALLRRGAGQAGQAAPAKPEPSRDPSASVNP</sequence>
<feature type="transmembrane region" description="Helical" evidence="7">
    <location>
        <begin position="71"/>
        <end position="90"/>
    </location>
</feature>
<dbReference type="Gene3D" id="1.20.1250.20">
    <property type="entry name" value="MFS general substrate transporter like domains"/>
    <property type="match status" value="1"/>
</dbReference>
<dbReference type="Pfam" id="PF07690">
    <property type="entry name" value="MFS_1"/>
    <property type="match status" value="1"/>
</dbReference>
<dbReference type="AlphaFoldDB" id="A0A101UXQ1"/>
<feature type="domain" description="Major facilitator superfamily (MFS) profile" evidence="8">
    <location>
        <begin position="6"/>
        <end position="388"/>
    </location>
</feature>
<reference evidence="9 10" key="1">
    <citation type="submission" date="2015-10" db="EMBL/GenBank/DDBJ databases">
        <title>Draft genome sequence of Streptomyces sp. RV15, isolated from a marine sponge.</title>
        <authorList>
            <person name="Ruckert C."/>
            <person name="Abdelmohsen U.R."/>
            <person name="Winkler A."/>
            <person name="Hentschel U."/>
            <person name="Kalinowski J."/>
            <person name="Kampfer P."/>
            <person name="Glaeser S."/>
        </authorList>
    </citation>
    <scope>NUCLEOTIDE SEQUENCE [LARGE SCALE GENOMIC DNA]</scope>
    <source>
        <strain evidence="9 10">RV15</strain>
    </source>
</reference>
<evidence type="ECO:0000256" key="7">
    <source>
        <dbReference type="SAM" id="Phobius"/>
    </source>
</evidence>
<dbReference type="InterPro" id="IPR036259">
    <property type="entry name" value="MFS_trans_sf"/>
</dbReference>
<feature type="transmembrane region" description="Helical" evidence="7">
    <location>
        <begin position="298"/>
        <end position="318"/>
    </location>
</feature>
<feature type="transmembrane region" description="Helical" evidence="7">
    <location>
        <begin position="45"/>
        <end position="64"/>
    </location>
</feature>
<dbReference type="GO" id="GO:0022857">
    <property type="term" value="F:transmembrane transporter activity"/>
    <property type="evidence" value="ECO:0007669"/>
    <property type="project" value="InterPro"/>
</dbReference>
<feature type="transmembrane region" description="Helical" evidence="7">
    <location>
        <begin position="239"/>
        <end position="257"/>
    </location>
</feature>
<dbReference type="SUPFAM" id="SSF103473">
    <property type="entry name" value="MFS general substrate transporter"/>
    <property type="match status" value="1"/>
</dbReference>
<evidence type="ECO:0000256" key="2">
    <source>
        <dbReference type="ARBA" id="ARBA00022475"/>
    </source>
</evidence>
<dbReference type="STRING" id="909626.AQJ91_23080"/>
<proteinExistence type="predicted"/>
<feature type="region of interest" description="Disordered" evidence="6">
    <location>
        <begin position="392"/>
        <end position="411"/>
    </location>
</feature>
<dbReference type="PANTHER" id="PTHR43124">
    <property type="entry name" value="PURINE EFFLUX PUMP PBUE"/>
    <property type="match status" value="1"/>
</dbReference>